<dbReference type="EMBL" id="ML733398">
    <property type="protein sequence ID" value="KAB8224750.1"/>
    <property type="molecule type" value="Genomic_DNA"/>
</dbReference>
<organism evidence="1 2">
    <name type="scientific">Aspergillus novoparasiticus</name>
    <dbReference type="NCBI Taxonomy" id="986946"/>
    <lineage>
        <taxon>Eukaryota</taxon>
        <taxon>Fungi</taxon>
        <taxon>Dikarya</taxon>
        <taxon>Ascomycota</taxon>
        <taxon>Pezizomycotina</taxon>
        <taxon>Eurotiomycetes</taxon>
        <taxon>Eurotiomycetidae</taxon>
        <taxon>Eurotiales</taxon>
        <taxon>Aspergillaceae</taxon>
        <taxon>Aspergillus</taxon>
        <taxon>Aspergillus subgen. Circumdati</taxon>
    </lineage>
</organism>
<evidence type="ECO:0000313" key="1">
    <source>
        <dbReference type="EMBL" id="KAB8224750.1"/>
    </source>
</evidence>
<keyword evidence="2" id="KW-1185">Reference proteome</keyword>
<dbReference type="Proteomes" id="UP000326799">
    <property type="component" value="Unassembled WGS sequence"/>
</dbReference>
<reference evidence="1 2" key="1">
    <citation type="submission" date="2019-04" db="EMBL/GenBank/DDBJ databases">
        <title>Fungal friends and foes A comparative genomics study of 23 Aspergillus species from section Flavi.</title>
        <authorList>
            <consortium name="DOE Joint Genome Institute"/>
            <person name="Kjaerbolling I."/>
            <person name="Vesth T.C."/>
            <person name="Frisvad J.C."/>
            <person name="Nybo J.L."/>
            <person name="Theobald S."/>
            <person name="Kildgaard S."/>
            <person name="Petersen T.I."/>
            <person name="Kuo A."/>
            <person name="Sato A."/>
            <person name="Lyhne E.K."/>
            <person name="Kogle M.E."/>
            <person name="Wiebenga A."/>
            <person name="Kun R.S."/>
            <person name="Lubbers R.J."/>
            <person name="Makela M.R."/>
            <person name="Barry K."/>
            <person name="Chovatia M."/>
            <person name="Clum A."/>
            <person name="Daum C."/>
            <person name="Haridas S."/>
            <person name="He G."/>
            <person name="LaButti K."/>
            <person name="Lipzen A."/>
            <person name="Mondo S."/>
            <person name="Pangilinan J."/>
            <person name="Riley R."/>
            <person name="Salamov A."/>
            <person name="Simmons B.A."/>
            <person name="Magnuson J.K."/>
            <person name="Henrissat B."/>
            <person name="Mortensen U.H."/>
            <person name="Larsen T.O."/>
            <person name="De vries R.P."/>
            <person name="Grigoriev I.V."/>
            <person name="Machida M."/>
            <person name="Baker S.E."/>
            <person name="Andersen M.R."/>
        </authorList>
    </citation>
    <scope>NUCLEOTIDE SEQUENCE [LARGE SCALE GENOMIC DNA]</scope>
    <source>
        <strain evidence="1 2">CBS 126849</strain>
    </source>
</reference>
<dbReference type="AlphaFoldDB" id="A0A5N6F7G1"/>
<name>A0A5N6F7G1_9EURO</name>
<evidence type="ECO:0008006" key="3">
    <source>
        <dbReference type="Google" id="ProtNLM"/>
    </source>
</evidence>
<evidence type="ECO:0000313" key="2">
    <source>
        <dbReference type="Proteomes" id="UP000326799"/>
    </source>
</evidence>
<gene>
    <name evidence="1" type="ORF">BDV33DRAFT_199422</name>
</gene>
<dbReference type="SUPFAM" id="SSF52833">
    <property type="entry name" value="Thioredoxin-like"/>
    <property type="match status" value="1"/>
</dbReference>
<accession>A0A5N6F7G1</accession>
<protein>
    <recommendedName>
        <fullName evidence="3">Thioredoxin domain-containing protein</fullName>
    </recommendedName>
</protein>
<dbReference type="Gene3D" id="3.40.30.10">
    <property type="entry name" value="Glutaredoxin"/>
    <property type="match status" value="1"/>
</dbReference>
<proteinExistence type="predicted"/>
<dbReference type="InterPro" id="IPR036249">
    <property type="entry name" value="Thioredoxin-like_sf"/>
</dbReference>
<sequence>MSVQTIQDPSQVFEAIQSGKPTIIHYWDPNFGPESPIAPILQNEAENRQDIDFYIVDSGFIAPPHSKGDLPLTVFYVGGNVADEAPFDPSQVESLLQRI</sequence>